<keyword evidence="4" id="KW-0540">Nuclease</keyword>
<dbReference type="PANTHER" id="PTHR10642">
    <property type="entry name" value="RIBONUCLEASE H1"/>
    <property type="match status" value="1"/>
</dbReference>
<dbReference type="InterPro" id="IPR002156">
    <property type="entry name" value="RNaseH_domain"/>
</dbReference>
<dbReference type="PROSITE" id="PS50879">
    <property type="entry name" value="RNASE_H_1"/>
    <property type="match status" value="1"/>
</dbReference>
<dbReference type="GO" id="GO:0046872">
    <property type="term" value="F:metal ion binding"/>
    <property type="evidence" value="ECO:0007669"/>
    <property type="project" value="UniProtKB-KW"/>
</dbReference>
<protein>
    <recommendedName>
        <fullName evidence="3">ribonuclease H</fullName>
        <ecNumber evidence="3">3.1.26.4</ecNumber>
    </recommendedName>
</protein>
<dbReference type="InterPro" id="IPR036397">
    <property type="entry name" value="RNaseH_sf"/>
</dbReference>
<evidence type="ECO:0000313" key="11">
    <source>
        <dbReference type="Proteomes" id="UP000298030"/>
    </source>
</evidence>
<dbReference type="PANTHER" id="PTHR10642:SF26">
    <property type="entry name" value="RIBONUCLEASE H1"/>
    <property type="match status" value="1"/>
</dbReference>
<evidence type="ECO:0000313" key="10">
    <source>
        <dbReference type="EMBL" id="TEB25568.1"/>
    </source>
</evidence>
<name>A0A4Y7SVC2_COPMI</name>
<dbReference type="EC" id="3.1.26.4" evidence="3"/>
<dbReference type="EMBL" id="QPFP01000055">
    <property type="protein sequence ID" value="TEB25568.1"/>
    <property type="molecule type" value="Genomic_DNA"/>
</dbReference>
<keyword evidence="6" id="KW-0255">Endonuclease</keyword>
<dbReference type="OrthoDB" id="3062525at2759"/>
<dbReference type="AlphaFoldDB" id="A0A4Y7SVC2"/>
<dbReference type="GO" id="GO:0043137">
    <property type="term" value="P:DNA replication, removal of RNA primer"/>
    <property type="evidence" value="ECO:0007669"/>
    <property type="project" value="TreeGrafter"/>
</dbReference>
<evidence type="ECO:0000256" key="1">
    <source>
        <dbReference type="ARBA" id="ARBA00000077"/>
    </source>
</evidence>
<evidence type="ECO:0000256" key="6">
    <source>
        <dbReference type="ARBA" id="ARBA00022759"/>
    </source>
</evidence>
<dbReference type="GO" id="GO:0003676">
    <property type="term" value="F:nucleic acid binding"/>
    <property type="evidence" value="ECO:0007669"/>
    <property type="project" value="InterPro"/>
</dbReference>
<organism evidence="10 11">
    <name type="scientific">Coprinellus micaceus</name>
    <name type="common">Glistening ink-cap mushroom</name>
    <name type="synonym">Coprinus micaceus</name>
    <dbReference type="NCBI Taxonomy" id="71717"/>
    <lineage>
        <taxon>Eukaryota</taxon>
        <taxon>Fungi</taxon>
        <taxon>Dikarya</taxon>
        <taxon>Basidiomycota</taxon>
        <taxon>Agaricomycotina</taxon>
        <taxon>Agaricomycetes</taxon>
        <taxon>Agaricomycetidae</taxon>
        <taxon>Agaricales</taxon>
        <taxon>Agaricineae</taxon>
        <taxon>Psathyrellaceae</taxon>
        <taxon>Coprinellus</taxon>
    </lineage>
</organism>
<accession>A0A4Y7SVC2</accession>
<evidence type="ECO:0000256" key="4">
    <source>
        <dbReference type="ARBA" id="ARBA00022722"/>
    </source>
</evidence>
<dbReference type="Gene3D" id="3.30.420.10">
    <property type="entry name" value="Ribonuclease H-like superfamily/Ribonuclease H"/>
    <property type="match status" value="1"/>
</dbReference>
<gene>
    <name evidence="10" type="ORF">FA13DRAFT_1637210</name>
</gene>
<comment type="caution">
    <text evidence="10">The sequence shown here is derived from an EMBL/GenBank/DDBJ whole genome shotgun (WGS) entry which is preliminary data.</text>
</comment>
<comment type="similarity">
    <text evidence="2">Belongs to the RNase H family.</text>
</comment>
<evidence type="ECO:0000256" key="7">
    <source>
        <dbReference type="ARBA" id="ARBA00022801"/>
    </source>
</evidence>
<evidence type="ECO:0000256" key="5">
    <source>
        <dbReference type="ARBA" id="ARBA00022723"/>
    </source>
</evidence>
<keyword evidence="7" id="KW-0378">Hydrolase</keyword>
<dbReference type="InterPro" id="IPR050092">
    <property type="entry name" value="RNase_H"/>
</dbReference>
<evidence type="ECO:0000256" key="3">
    <source>
        <dbReference type="ARBA" id="ARBA00012180"/>
    </source>
</evidence>
<comment type="catalytic activity">
    <reaction evidence="1">
        <text>Endonucleolytic cleavage to 5'-phosphomonoester.</text>
        <dbReference type="EC" id="3.1.26.4"/>
    </reaction>
</comment>
<feature type="region of interest" description="Disordered" evidence="8">
    <location>
        <begin position="173"/>
        <end position="222"/>
    </location>
</feature>
<evidence type="ECO:0000259" key="9">
    <source>
        <dbReference type="PROSITE" id="PS50879"/>
    </source>
</evidence>
<dbReference type="STRING" id="71717.A0A4Y7SVC2"/>
<sequence length="329" mass="37466">MKAKDFFQPEQSRPLWAKLTDKILAENAVRKYKDRVGVNNLIHPILQTWHIHLNSAQLPDSQKRMMRVAYKHKLQLIPVEITPEMKRAMPFWYHCSVKGNIRPIYSDEWGTCHREVHNIKTVGDMLNHTNRSNTHRHTNRINCACSNCHEDRRAGCSNPTKCRRNTHSKLDYLTPAWDPRTEMPRTAHAQPNDNQQGSNHTQENEPSEFQKAKGIKNHSNDPREELRIFTAWDDHTGGVATYHALQMPIAHNELPRDQQETETIVYTDGSCTGNGTLNAKAGSGIWYGPDDPRNTAIKLAGKGHTNNSGELTAVLVAIQQNQNAQPLKI</sequence>
<dbReference type="InterPro" id="IPR012337">
    <property type="entry name" value="RNaseH-like_sf"/>
</dbReference>
<dbReference type="Pfam" id="PF00075">
    <property type="entry name" value="RNase_H"/>
    <property type="match status" value="1"/>
</dbReference>
<keyword evidence="11" id="KW-1185">Reference proteome</keyword>
<evidence type="ECO:0000256" key="2">
    <source>
        <dbReference type="ARBA" id="ARBA00005300"/>
    </source>
</evidence>
<feature type="domain" description="RNase H type-1" evidence="9">
    <location>
        <begin position="259"/>
        <end position="329"/>
    </location>
</feature>
<dbReference type="SUPFAM" id="SSF53098">
    <property type="entry name" value="Ribonuclease H-like"/>
    <property type="match status" value="1"/>
</dbReference>
<feature type="compositionally biased region" description="Polar residues" evidence="8">
    <location>
        <begin position="189"/>
        <end position="201"/>
    </location>
</feature>
<dbReference type="GO" id="GO:0004523">
    <property type="term" value="F:RNA-DNA hybrid ribonuclease activity"/>
    <property type="evidence" value="ECO:0007669"/>
    <property type="project" value="UniProtKB-EC"/>
</dbReference>
<evidence type="ECO:0000256" key="8">
    <source>
        <dbReference type="SAM" id="MobiDB-lite"/>
    </source>
</evidence>
<keyword evidence="5" id="KW-0479">Metal-binding</keyword>
<dbReference type="Proteomes" id="UP000298030">
    <property type="component" value="Unassembled WGS sequence"/>
</dbReference>
<proteinExistence type="inferred from homology"/>
<reference evidence="10 11" key="1">
    <citation type="journal article" date="2019" name="Nat. Ecol. Evol.">
        <title>Megaphylogeny resolves global patterns of mushroom evolution.</title>
        <authorList>
            <person name="Varga T."/>
            <person name="Krizsan K."/>
            <person name="Foldi C."/>
            <person name="Dima B."/>
            <person name="Sanchez-Garcia M."/>
            <person name="Sanchez-Ramirez S."/>
            <person name="Szollosi G.J."/>
            <person name="Szarkandi J.G."/>
            <person name="Papp V."/>
            <person name="Albert L."/>
            <person name="Andreopoulos W."/>
            <person name="Angelini C."/>
            <person name="Antonin V."/>
            <person name="Barry K.W."/>
            <person name="Bougher N.L."/>
            <person name="Buchanan P."/>
            <person name="Buyck B."/>
            <person name="Bense V."/>
            <person name="Catcheside P."/>
            <person name="Chovatia M."/>
            <person name="Cooper J."/>
            <person name="Damon W."/>
            <person name="Desjardin D."/>
            <person name="Finy P."/>
            <person name="Geml J."/>
            <person name="Haridas S."/>
            <person name="Hughes K."/>
            <person name="Justo A."/>
            <person name="Karasinski D."/>
            <person name="Kautmanova I."/>
            <person name="Kiss B."/>
            <person name="Kocsube S."/>
            <person name="Kotiranta H."/>
            <person name="LaButti K.M."/>
            <person name="Lechner B.E."/>
            <person name="Liimatainen K."/>
            <person name="Lipzen A."/>
            <person name="Lukacs Z."/>
            <person name="Mihaltcheva S."/>
            <person name="Morgado L.N."/>
            <person name="Niskanen T."/>
            <person name="Noordeloos M.E."/>
            <person name="Ohm R.A."/>
            <person name="Ortiz-Santana B."/>
            <person name="Ovrebo C."/>
            <person name="Racz N."/>
            <person name="Riley R."/>
            <person name="Savchenko A."/>
            <person name="Shiryaev A."/>
            <person name="Soop K."/>
            <person name="Spirin V."/>
            <person name="Szebenyi C."/>
            <person name="Tomsovsky M."/>
            <person name="Tulloss R.E."/>
            <person name="Uehling J."/>
            <person name="Grigoriev I.V."/>
            <person name="Vagvolgyi C."/>
            <person name="Papp T."/>
            <person name="Martin F.M."/>
            <person name="Miettinen O."/>
            <person name="Hibbett D.S."/>
            <person name="Nagy L.G."/>
        </authorList>
    </citation>
    <scope>NUCLEOTIDE SEQUENCE [LARGE SCALE GENOMIC DNA]</scope>
    <source>
        <strain evidence="10 11">FP101781</strain>
    </source>
</reference>